<evidence type="ECO:0000256" key="2">
    <source>
        <dbReference type="ARBA" id="ARBA00023125"/>
    </source>
</evidence>
<dbReference type="InterPro" id="IPR018062">
    <property type="entry name" value="HTH_AraC-typ_CS"/>
</dbReference>
<dbReference type="Pfam" id="PF12833">
    <property type="entry name" value="HTH_18"/>
    <property type="match status" value="1"/>
</dbReference>
<dbReference type="Gene3D" id="2.60.120.10">
    <property type="entry name" value="Jelly Rolls"/>
    <property type="match status" value="1"/>
</dbReference>
<protein>
    <submittedName>
        <fullName evidence="6">AraC family transcriptional regulator</fullName>
    </submittedName>
</protein>
<evidence type="ECO:0000256" key="3">
    <source>
        <dbReference type="ARBA" id="ARBA00023163"/>
    </source>
</evidence>
<dbReference type="InterPro" id="IPR014710">
    <property type="entry name" value="RmlC-like_jellyroll"/>
</dbReference>
<dbReference type="Gene3D" id="1.10.10.60">
    <property type="entry name" value="Homeodomain-like"/>
    <property type="match status" value="2"/>
</dbReference>
<proteinExistence type="predicted"/>
<evidence type="ECO:0000259" key="5">
    <source>
        <dbReference type="PROSITE" id="PS01124"/>
    </source>
</evidence>
<evidence type="ECO:0000256" key="1">
    <source>
        <dbReference type="ARBA" id="ARBA00023015"/>
    </source>
</evidence>
<dbReference type="SMART" id="SM00342">
    <property type="entry name" value="HTH_ARAC"/>
    <property type="match status" value="1"/>
</dbReference>
<dbReference type="PROSITE" id="PS01124">
    <property type="entry name" value="HTH_ARAC_FAMILY_2"/>
    <property type="match status" value="1"/>
</dbReference>
<dbReference type="Pfam" id="PF02311">
    <property type="entry name" value="AraC_binding"/>
    <property type="match status" value="1"/>
</dbReference>
<organism evidence="6 7">
    <name type="scientific">Paenibacillus lycopersici</name>
    <dbReference type="NCBI Taxonomy" id="2704462"/>
    <lineage>
        <taxon>Bacteria</taxon>
        <taxon>Bacillati</taxon>
        <taxon>Bacillota</taxon>
        <taxon>Bacilli</taxon>
        <taxon>Bacillales</taxon>
        <taxon>Paenibacillaceae</taxon>
        <taxon>Paenibacillus</taxon>
    </lineage>
</organism>
<keyword evidence="7" id="KW-1185">Reference proteome</keyword>
<dbReference type="SUPFAM" id="SSF51215">
    <property type="entry name" value="Regulatory protein AraC"/>
    <property type="match status" value="1"/>
</dbReference>
<dbReference type="InterPro" id="IPR009057">
    <property type="entry name" value="Homeodomain-like_sf"/>
</dbReference>
<dbReference type="KEGG" id="plyc:GXP70_07285"/>
<gene>
    <name evidence="6" type="ORF">GXP70_07285</name>
</gene>
<reference evidence="6 7" key="1">
    <citation type="submission" date="2020-01" db="EMBL/GenBank/DDBJ databases">
        <title>Paenibacillus sp. nov., isolated from tomato rhizosphere.</title>
        <authorList>
            <person name="Weon H.-Y."/>
            <person name="Lee S.A."/>
        </authorList>
    </citation>
    <scope>NUCLEOTIDE SEQUENCE [LARGE SCALE GENOMIC DNA]</scope>
    <source>
        <strain evidence="6 7">12200R-189</strain>
    </source>
</reference>
<dbReference type="PANTHER" id="PTHR43280">
    <property type="entry name" value="ARAC-FAMILY TRANSCRIPTIONAL REGULATOR"/>
    <property type="match status" value="1"/>
</dbReference>
<dbReference type="Proteomes" id="UP000476064">
    <property type="component" value="Chromosome"/>
</dbReference>
<accession>A0A6C0G4H5</accession>
<sequence length="307" mass="35902">MKLEDHAIAPYIRNSDYAIRRPFFLGERSLLDYIIFYAQEGQFEIQIDGVLHVVKEGDLCLLQPGDIHTIKGIGNTINPYVHLDFFYNPHRERSFVTRPGQLDMSPFVDFMQPRLHDCETINIPFKLNTANPSKLRDLTFKIIENWQLQTYIGMMEANQLAHEWLTLVFKTYMTPGPRTLTNQPFLNWITSYFAFHISEPIHIEDMAKRAGLSPSRFTVLFKQHFHMTPYQYLLKLRVEYAQELLRDGLSLQTASEYCGFTDVHHFSKTFKSATGVNPGYYRRNRDKDHSIHNRSAPPAPQSSRLRR</sequence>
<dbReference type="SUPFAM" id="SSF46689">
    <property type="entry name" value="Homeodomain-like"/>
    <property type="match status" value="2"/>
</dbReference>
<dbReference type="InterPro" id="IPR018060">
    <property type="entry name" value="HTH_AraC"/>
</dbReference>
<dbReference type="InterPro" id="IPR003313">
    <property type="entry name" value="AraC-bd"/>
</dbReference>
<dbReference type="GO" id="GO:0003700">
    <property type="term" value="F:DNA-binding transcription factor activity"/>
    <property type="evidence" value="ECO:0007669"/>
    <property type="project" value="InterPro"/>
</dbReference>
<dbReference type="RefSeq" id="WP_162355841.1">
    <property type="nucleotide sequence ID" value="NZ_CP048209.1"/>
</dbReference>
<feature type="region of interest" description="Disordered" evidence="4">
    <location>
        <begin position="277"/>
        <end position="307"/>
    </location>
</feature>
<evidence type="ECO:0000256" key="4">
    <source>
        <dbReference type="SAM" id="MobiDB-lite"/>
    </source>
</evidence>
<evidence type="ECO:0000313" key="7">
    <source>
        <dbReference type="Proteomes" id="UP000476064"/>
    </source>
</evidence>
<dbReference type="EMBL" id="CP048209">
    <property type="protein sequence ID" value="QHT59775.1"/>
    <property type="molecule type" value="Genomic_DNA"/>
</dbReference>
<name>A0A6C0G4H5_9BACL</name>
<dbReference type="PROSITE" id="PS00041">
    <property type="entry name" value="HTH_ARAC_FAMILY_1"/>
    <property type="match status" value="1"/>
</dbReference>
<feature type="domain" description="HTH araC/xylS-type" evidence="5">
    <location>
        <begin position="187"/>
        <end position="284"/>
    </location>
</feature>
<dbReference type="AlphaFoldDB" id="A0A6C0G4H5"/>
<dbReference type="PANTHER" id="PTHR43280:SF2">
    <property type="entry name" value="HTH-TYPE TRANSCRIPTIONAL REGULATOR EXSA"/>
    <property type="match status" value="1"/>
</dbReference>
<dbReference type="InterPro" id="IPR037923">
    <property type="entry name" value="HTH-like"/>
</dbReference>
<keyword evidence="3" id="KW-0804">Transcription</keyword>
<evidence type="ECO:0000313" key="6">
    <source>
        <dbReference type="EMBL" id="QHT59775.1"/>
    </source>
</evidence>
<dbReference type="GO" id="GO:0043565">
    <property type="term" value="F:sequence-specific DNA binding"/>
    <property type="evidence" value="ECO:0007669"/>
    <property type="project" value="InterPro"/>
</dbReference>
<keyword evidence="1" id="KW-0805">Transcription regulation</keyword>
<keyword evidence="2" id="KW-0238">DNA-binding</keyword>